<evidence type="ECO:0000256" key="5">
    <source>
        <dbReference type="ARBA" id="ARBA00022432"/>
    </source>
</evidence>
<organism evidence="13 14">
    <name type="scientific">Eptatretus burgeri</name>
    <name type="common">Inshore hagfish</name>
    <dbReference type="NCBI Taxonomy" id="7764"/>
    <lineage>
        <taxon>Eukaryota</taxon>
        <taxon>Metazoa</taxon>
        <taxon>Chordata</taxon>
        <taxon>Craniata</taxon>
        <taxon>Vertebrata</taxon>
        <taxon>Cyclostomata</taxon>
        <taxon>Myxini</taxon>
        <taxon>Myxiniformes</taxon>
        <taxon>Myxinidae</taxon>
        <taxon>Eptatretinae</taxon>
        <taxon>Eptatretus</taxon>
    </lineage>
</organism>
<evidence type="ECO:0000256" key="8">
    <source>
        <dbReference type="ARBA" id="ARBA00022824"/>
    </source>
</evidence>
<evidence type="ECO:0000256" key="9">
    <source>
        <dbReference type="ARBA" id="ARBA00022989"/>
    </source>
</evidence>
<dbReference type="GO" id="GO:0051156">
    <property type="term" value="P:glucose 6-phosphate metabolic process"/>
    <property type="evidence" value="ECO:0007669"/>
    <property type="project" value="TreeGrafter"/>
</dbReference>
<dbReference type="EC" id="3.1.3.9" evidence="4"/>
<dbReference type="Ensembl" id="ENSEBUT00000007009.1">
    <property type="protein sequence ID" value="ENSEBUP00000006552.1"/>
    <property type="gene ID" value="ENSEBUG00000004321.1"/>
</dbReference>
<evidence type="ECO:0000313" key="13">
    <source>
        <dbReference type="Ensembl" id="ENSEBUP00000006552.1"/>
    </source>
</evidence>
<dbReference type="GeneTree" id="ENSGT00950000183150"/>
<keyword evidence="10 11" id="KW-0472">Membrane</keyword>
<evidence type="ECO:0000256" key="1">
    <source>
        <dbReference type="ARBA" id="ARBA00004477"/>
    </source>
</evidence>
<accession>A0A8C4NEP1</accession>
<feature type="transmembrane region" description="Helical" evidence="11">
    <location>
        <begin position="262"/>
        <end position="285"/>
    </location>
</feature>
<dbReference type="SUPFAM" id="SSF48317">
    <property type="entry name" value="Acid phosphatase/Vanadium-dependent haloperoxidase"/>
    <property type="match status" value="1"/>
</dbReference>
<keyword evidence="7" id="KW-0378">Hydrolase</keyword>
<feature type="transmembrane region" description="Helical" evidence="11">
    <location>
        <begin position="233"/>
        <end position="250"/>
    </location>
</feature>
<keyword evidence="5" id="KW-0312">Gluconeogenesis</keyword>
<feature type="transmembrane region" description="Helical" evidence="11">
    <location>
        <begin position="153"/>
        <end position="173"/>
    </location>
</feature>
<dbReference type="PANTHER" id="PTHR12591">
    <property type="entry name" value="GLUCOSE-6-PHOSPHATASE"/>
    <property type="match status" value="1"/>
</dbReference>
<dbReference type="GO" id="GO:0005789">
    <property type="term" value="C:endoplasmic reticulum membrane"/>
    <property type="evidence" value="ECO:0007669"/>
    <property type="project" value="UniProtKB-SubCell"/>
</dbReference>
<keyword evidence="14" id="KW-1185">Reference proteome</keyword>
<dbReference type="Proteomes" id="UP000694388">
    <property type="component" value="Unplaced"/>
</dbReference>
<dbReference type="Ensembl" id="ENSEBUT00000006984.1">
    <property type="protein sequence ID" value="ENSEBUP00000006527.1"/>
    <property type="gene ID" value="ENSEBUG00000004321.1"/>
</dbReference>
<evidence type="ECO:0000256" key="10">
    <source>
        <dbReference type="ARBA" id="ARBA00023136"/>
    </source>
</evidence>
<evidence type="ECO:0000256" key="3">
    <source>
        <dbReference type="ARBA" id="ARBA00009266"/>
    </source>
</evidence>
<dbReference type="GO" id="GO:0006094">
    <property type="term" value="P:gluconeogenesis"/>
    <property type="evidence" value="ECO:0007669"/>
    <property type="project" value="UniProtKB-KW"/>
</dbReference>
<feature type="transmembrane region" description="Helical" evidence="11">
    <location>
        <begin position="99"/>
        <end position="118"/>
    </location>
</feature>
<evidence type="ECO:0000259" key="12">
    <source>
        <dbReference type="SMART" id="SM00014"/>
    </source>
</evidence>
<evidence type="ECO:0000313" key="14">
    <source>
        <dbReference type="Proteomes" id="UP000694388"/>
    </source>
</evidence>
<evidence type="ECO:0000256" key="4">
    <source>
        <dbReference type="ARBA" id="ARBA00012634"/>
    </source>
</evidence>
<dbReference type="Gene3D" id="1.20.144.10">
    <property type="entry name" value="Phosphatidic acid phosphatase type 2/haloperoxidase"/>
    <property type="match status" value="1"/>
</dbReference>
<comment type="similarity">
    <text evidence="3">Belongs to the glucose-6-phosphatase family.</text>
</comment>
<dbReference type="Pfam" id="PF01569">
    <property type="entry name" value="PAP2"/>
    <property type="match status" value="1"/>
</dbReference>
<feature type="transmembrane region" description="Helical" evidence="11">
    <location>
        <begin position="206"/>
        <end position="226"/>
    </location>
</feature>
<dbReference type="GO" id="GO:0004346">
    <property type="term" value="F:glucose-6-phosphatase activity"/>
    <property type="evidence" value="ECO:0007669"/>
    <property type="project" value="UniProtKB-EC"/>
</dbReference>
<dbReference type="PANTHER" id="PTHR12591:SF2">
    <property type="entry name" value="GLUCOSE-6-PHOSPHATASE 3"/>
    <property type="match status" value="1"/>
</dbReference>
<sequence length="286" mass="32089">MWCSNGFFLVKDLTGGFLNLVFTWKKIQRYSSFQSPVKLVQLSCSTGVKERIEETEEVGFTGSPSGHCMVTAAVMWVMVPSLENYVYNLCRSRWMARTFTWGPALLFLMAIGISRVFILAHFPHQVIAGLVAGACLGWLLRREKLTQGWDVRAYIIASLSLICIALIFQYGLLTLGLDLHWSLRLAQRWCTQKKWVHLITTPLSSLMRDSGACCGLGIALHVFGALRPTQEGPFMRAVSAVLILLALHLLDSLKIPSDPLLLFYALIFLKNTALPIVVMGIFRFFV</sequence>
<evidence type="ECO:0000256" key="6">
    <source>
        <dbReference type="ARBA" id="ARBA00022692"/>
    </source>
</evidence>
<feature type="domain" description="Phosphatidic acid phosphatase type 2/haloperoxidase" evidence="12">
    <location>
        <begin position="10"/>
        <end position="141"/>
    </location>
</feature>
<dbReference type="InterPro" id="IPR000326">
    <property type="entry name" value="PAP2/HPO"/>
</dbReference>
<reference evidence="13" key="1">
    <citation type="submission" date="2025-05" db="UniProtKB">
        <authorList>
            <consortium name="Ensembl"/>
        </authorList>
    </citation>
    <scope>IDENTIFICATION</scope>
</reference>
<evidence type="ECO:0000256" key="7">
    <source>
        <dbReference type="ARBA" id="ARBA00022801"/>
    </source>
</evidence>
<evidence type="ECO:0000256" key="2">
    <source>
        <dbReference type="ARBA" id="ARBA00004742"/>
    </source>
</evidence>
<evidence type="ECO:0000256" key="11">
    <source>
        <dbReference type="SAM" id="Phobius"/>
    </source>
</evidence>
<keyword evidence="8" id="KW-0256">Endoplasmic reticulum</keyword>
<comment type="subcellular location">
    <subcellularLocation>
        <location evidence="1">Endoplasmic reticulum membrane</location>
        <topology evidence="1">Multi-pass membrane protein</topology>
    </subcellularLocation>
</comment>
<comment type="pathway">
    <text evidence="2">Carbohydrate biosynthesis; gluconeogenesis.</text>
</comment>
<proteinExistence type="inferred from homology"/>
<name>A0A8C4NEP1_EPTBU</name>
<dbReference type="SMART" id="SM00014">
    <property type="entry name" value="acidPPc"/>
    <property type="match status" value="1"/>
</dbReference>
<keyword evidence="9 11" id="KW-1133">Transmembrane helix</keyword>
<dbReference type="AlphaFoldDB" id="A0A8C4NEP1"/>
<keyword evidence="6 11" id="KW-0812">Transmembrane</keyword>
<protein>
    <recommendedName>
        <fullName evidence="4">glucose-6-phosphatase</fullName>
        <ecNumber evidence="4">3.1.3.9</ecNumber>
    </recommendedName>
</protein>
<dbReference type="InterPro" id="IPR036938">
    <property type="entry name" value="PAP2/HPO_sf"/>
</dbReference>
<feature type="transmembrane region" description="Helical" evidence="11">
    <location>
        <begin position="124"/>
        <end position="141"/>
    </location>
</feature>